<reference evidence="2 3" key="1">
    <citation type="submission" date="2021-05" db="EMBL/GenBank/DDBJ databases">
        <title>Novel species in genus Cellulomonas.</title>
        <authorList>
            <person name="Zhang G."/>
        </authorList>
    </citation>
    <scope>NUCLEOTIDE SEQUENCE [LARGE SCALE GENOMIC DNA]</scope>
    <source>
        <strain evidence="3">zg-ZUI222</strain>
    </source>
</reference>
<name>A0ABX8D5M1_9CELL</name>
<feature type="transmembrane region" description="Helical" evidence="1">
    <location>
        <begin position="21"/>
        <end position="43"/>
    </location>
</feature>
<feature type="transmembrane region" description="Helical" evidence="1">
    <location>
        <begin position="115"/>
        <end position="146"/>
    </location>
</feature>
<feature type="transmembrane region" description="Helical" evidence="1">
    <location>
        <begin position="187"/>
        <end position="207"/>
    </location>
</feature>
<keyword evidence="3" id="KW-1185">Reference proteome</keyword>
<accession>A0ABX8D5M1</accession>
<dbReference type="EMBL" id="CP074405">
    <property type="protein sequence ID" value="QVI62758.1"/>
    <property type="molecule type" value="Genomic_DNA"/>
</dbReference>
<evidence type="ECO:0000256" key="1">
    <source>
        <dbReference type="SAM" id="Phobius"/>
    </source>
</evidence>
<gene>
    <name evidence="2" type="ORF">KG103_02110</name>
</gene>
<sequence length="264" mass="27445">MSALVAVVRSELTKIITLRSVWLTLGGVLALQVLVGATSLSLYSDAVAAITPDGIIEIFVGQPQDAEQAMLESLVASSLEMCIFLPVVAAVIAGQEFRGRQLRTSMLAVPARGHLVAAKLGAAGIFLLLPALLVAAVSTLFTWLAVRQWQPGLVVSQAALSAQARFVVFAVALCLVTYAVTLVTRSVVIAVMVAVVLTAVAMSQALAPTLDRWLPVSAGRNLLLDPVSTPDLTSGPTLAVAVLATWVVVLGIAAGAAFTRREAP</sequence>
<keyword evidence="1" id="KW-0812">Transmembrane</keyword>
<proteinExistence type="predicted"/>
<evidence type="ECO:0000313" key="2">
    <source>
        <dbReference type="EMBL" id="QVI62758.1"/>
    </source>
</evidence>
<feature type="transmembrane region" description="Helical" evidence="1">
    <location>
        <begin position="74"/>
        <end position="94"/>
    </location>
</feature>
<protein>
    <submittedName>
        <fullName evidence="2">ABC transporter permease</fullName>
    </submittedName>
</protein>
<evidence type="ECO:0000313" key="3">
    <source>
        <dbReference type="Proteomes" id="UP000677804"/>
    </source>
</evidence>
<keyword evidence="1" id="KW-0472">Membrane</keyword>
<feature type="transmembrane region" description="Helical" evidence="1">
    <location>
        <begin position="238"/>
        <end position="258"/>
    </location>
</feature>
<dbReference type="RefSeq" id="WP_207341864.1">
    <property type="nucleotide sequence ID" value="NZ_CP074405.1"/>
</dbReference>
<feature type="transmembrane region" description="Helical" evidence="1">
    <location>
        <begin position="158"/>
        <end position="180"/>
    </location>
</feature>
<dbReference type="Proteomes" id="UP000677804">
    <property type="component" value="Chromosome"/>
</dbReference>
<keyword evidence="1" id="KW-1133">Transmembrane helix</keyword>
<organism evidence="2 3">
    <name type="scientific">Cellulomonas wangleii</name>
    <dbReference type="NCBI Taxonomy" id="2816956"/>
    <lineage>
        <taxon>Bacteria</taxon>
        <taxon>Bacillati</taxon>
        <taxon>Actinomycetota</taxon>
        <taxon>Actinomycetes</taxon>
        <taxon>Micrococcales</taxon>
        <taxon>Cellulomonadaceae</taxon>
        <taxon>Cellulomonas</taxon>
    </lineage>
</organism>